<sequence>MGGGGSGTTTQINKTEYPEWVQEAGRKNLSAAYDISNTMLGPYEGQRVANMAPGQLSAIGSLSNNYAMAQPAFAQAQMMAAQAGNYQPEQVQAFMNPYTKNVIDASLEALNTQRQTGLNQTYADAIRAKAFGGSRQGIQEGVINAAAQQQAGQLAANLYSQNYDQAQKAALANASLGLQGASTLGNLANAGQEAFMTGATGALGAQSLIQQQQQAQLDAARQAYSESQQFPLQQLQIPLSALGATPYGGTQTQTSSGGTSSSGLLTGLGAASSAATILGTLASL</sequence>
<evidence type="ECO:0000313" key="2">
    <source>
        <dbReference type="EMBL" id="CAB4177724.1"/>
    </source>
</evidence>
<evidence type="ECO:0000313" key="3">
    <source>
        <dbReference type="EMBL" id="CAB4202500.1"/>
    </source>
</evidence>
<evidence type="ECO:0000313" key="4">
    <source>
        <dbReference type="EMBL" id="CAB5229228.1"/>
    </source>
</evidence>
<evidence type="ECO:0000313" key="1">
    <source>
        <dbReference type="EMBL" id="CAB4171866.1"/>
    </source>
</evidence>
<dbReference type="EMBL" id="LR797317">
    <property type="protein sequence ID" value="CAB4202500.1"/>
    <property type="molecule type" value="Genomic_DNA"/>
</dbReference>
<gene>
    <name evidence="2" type="ORF">UFOVP1014_41</name>
    <name evidence="3" type="ORF">UFOVP1368_15</name>
    <name evidence="4" type="ORF">UFOVP1552_22</name>
    <name evidence="1" type="ORF">UFOVP933_28</name>
</gene>
<protein>
    <submittedName>
        <fullName evidence="1">Uncharacterized protein</fullName>
    </submittedName>
</protein>
<dbReference type="EMBL" id="LR796869">
    <property type="protein sequence ID" value="CAB4171866.1"/>
    <property type="molecule type" value="Genomic_DNA"/>
</dbReference>
<reference evidence="1" key="1">
    <citation type="submission" date="2020-05" db="EMBL/GenBank/DDBJ databases">
        <authorList>
            <person name="Chiriac C."/>
            <person name="Salcher M."/>
            <person name="Ghai R."/>
            <person name="Kavagutti S V."/>
        </authorList>
    </citation>
    <scope>NUCLEOTIDE SEQUENCE</scope>
</reference>
<organism evidence="1">
    <name type="scientific">uncultured Caudovirales phage</name>
    <dbReference type="NCBI Taxonomy" id="2100421"/>
    <lineage>
        <taxon>Viruses</taxon>
        <taxon>Duplodnaviria</taxon>
        <taxon>Heunggongvirae</taxon>
        <taxon>Uroviricota</taxon>
        <taxon>Caudoviricetes</taxon>
        <taxon>Peduoviridae</taxon>
        <taxon>Maltschvirus</taxon>
        <taxon>Maltschvirus maltsch</taxon>
    </lineage>
</organism>
<name>A0A6J5PPF5_9CAUD</name>
<accession>A0A6J5PPF5</accession>
<dbReference type="EMBL" id="LR796952">
    <property type="protein sequence ID" value="CAB4177724.1"/>
    <property type="molecule type" value="Genomic_DNA"/>
</dbReference>
<proteinExistence type="predicted"/>
<dbReference type="EMBL" id="LR798398">
    <property type="protein sequence ID" value="CAB5229228.1"/>
    <property type="molecule type" value="Genomic_DNA"/>
</dbReference>